<dbReference type="OrthoDB" id="8876745at2"/>
<dbReference type="SUPFAM" id="SSF56645">
    <property type="entry name" value="Acyl-CoA dehydrogenase NM domain-like"/>
    <property type="match status" value="1"/>
</dbReference>
<accession>A0A3E0HQE1</accession>
<dbReference type="InterPro" id="IPR013786">
    <property type="entry name" value="AcylCoA_DH/ox_N"/>
</dbReference>
<evidence type="ECO:0000256" key="8">
    <source>
        <dbReference type="ARBA" id="ARBA00040394"/>
    </source>
</evidence>
<dbReference type="GO" id="GO:0003995">
    <property type="term" value="F:acyl-CoA dehydrogenase activity"/>
    <property type="evidence" value="ECO:0007669"/>
    <property type="project" value="InterPro"/>
</dbReference>
<evidence type="ECO:0000256" key="7">
    <source>
        <dbReference type="ARBA" id="ARBA00037085"/>
    </source>
</evidence>
<evidence type="ECO:0000259" key="12">
    <source>
        <dbReference type="Pfam" id="PF02770"/>
    </source>
</evidence>
<dbReference type="InterPro" id="IPR006089">
    <property type="entry name" value="Acyl-CoA_DH_CS"/>
</dbReference>
<keyword evidence="15" id="KW-1185">Reference proteome</keyword>
<comment type="caution">
    <text evidence="14">The sequence shown here is derived from an EMBL/GenBank/DDBJ whole genome shotgun (WGS) entry which is preliminary data.</text>
</comment>
<name>A0A3E0HQE1_9PSEU</name>
<dbReference type="SUPFAM" id="SSF47203">
    <property type="entry name" value="Acyl-CoA dehydrogenase C-terminal domain-like"/>
    <property type="match status" value="1"/>
</dbReference>
<evidence type="ECO:0000256" key="5">
    <source>
        <dbReference type="ARBA" id="ARBA00022827"/>
    </source>
</evidence>
<dbReference type="Gene3D" id="1.20.140.10">
    <property type="entry name" value="Butyryl-CoA Dehydrogenase, subunit A, domain 3"/>
    <property type="match status" value="1"/>
</dbReference>
<feature type="domain" description="Acyl-CoA oxidase/dehydrogenase middle" evidence="12">
    <location>
        <begin position="126"/>
        <end position="217"/>
    </location>
</feature>
<evidence type="ECO:0000256" key="2">
    <source>
        <dbReference type="ARBA" id="ARBA00005102"/>
    </source>
</evidence>
<dbReference type="InterPro" id="IPR009075">
    <property type="entry name" value="AcylCo_DH/oxidase_C"/>
</dbReference>
<dbReference type="Gene3D" id="2.40.110.10">
    <property type="entry name" value="Butyryl-CoA Dehydrogenase, subunit A, domain 2"/>
    <property type="match status" value="1"/>
</dbReference>
<dbReference type="PIRSF" id="PIRSF016578">
    <property type="entry name" value="HsaA"/>
    <property type="match status" value="1"/>
</dbReference>
<dbReference type="PROSITE" id="PS00073">
    <property type="entry name" value="ACYL_COA_DH_2"/>
    <property type="match status" value="1"/>
</dbReference>
<dbReference type="Pfam" id="PF00441">
    <property type="entry name" value="Acyl-CoA_dh_1"/>
    <property type="match status" value="1"/>
</dbReference>
<dbReference type="Gene3D" id="1.10.540.10">
    <property type="entry name" value="Acyl-CoA dehydrogenase/oxidase, N-terminal domain"/>
    <property type="match status" value="1"/>
</dbReference>
<dbReference type="PANTHER" id="PTHR48083">
    <property type="entry name" value="MEDIUM-CHAIN SPECIFIC ACYL-COA DEHYDROGENASE, MITOCHONDRIAL-RELATED"/>
    <property type="match status" value="1"/>
</dbReference>
<evidence type="ECO:0000256" key="1">
    <source>
        <dbReference type="ARBA" id="ARBA00001974"/>
    </source>
</evidence>
<dbReference type="InterPro" id="IPR006091">
    <property type="entry name" value="Acyl-CoA_Oxase/DH_mid-dom"/>
</dbReference>
<comment type="pathway">
    <text evidence="2">Siderophore biosynthesis; mycobactin biosynthesis.</text>
</comment>
<organism evidence="14 15">
    <name type="scientific">Kutzneria buriramensis</name>
    <dbReference type="NCBI Taxonomy" id="1045776"/>
    <lineage>
        <taxon>Bacteria</taxon>
        <taxon>Bacillati</taxon>
        <taxon>Actinomycetota</taxon>
        <taxon>Actinomycetes</taxon>
        <taxon>Pseudonocardiales</taxon>
        <taxon>Pseudonocardiaceae</taxon>
        <taxon>Kutzneria</taxon>
    </lineage>
</organism>
<keyword evidence="4 10" id="KW-0285">Flavoprotein</keyword>
<dbReference type="PANTHER" id="PTHR48083:SF20">
    <property type="entry name" value="LONG-CHAIN SPECIFIC ACYL-COA DEHYDROGENASE, MITOCHONDRIAL"/>
    <property type="match status" value="1"/>
</dbReference>
<dbReference type="GO" id="GO:0050660">
    <property type="term" value="F:flavin adenine dinucleotide binding"/>
    <property type="evidence" value="ECO:0007669"/>
    <property type="project" value="InterPro"/>
</dbReference>
<evidence type="ECO:0000256" key="3">
    <source>
        <dbReference type="ARBA" id="ARBA00009347"/>
    </source>
</evidence>
<dbReference type="InterPro" id="IPR009100">
    <property type="entry name" value="AcylCoA_DH/oxidase_NM_dom_sf"/>
</dbReference>
<dbReference type="AlphaFoldDB" id="A0A3E0HQE1"/>
<evidence type="ECO:0000256" key="4">
    <source>
        <dbReference type="ARBA" id="ARBA00022630"/>
    </source>
</evidence>
<dbReference type="Proteomes" id="UP000256269">
    <property type="component" value="Unassembled WGS sequence"/>
</dbReference>
<sequence length="380" mass="40832">MSRSTFPRTGDDEDLAALRELARSFCERELAPHQLRWADEHRVDRGLWTTAGEIGLLGMGIPERYGGGGGTFAHEAVLVEEQARVGDTAWGLSAHLVAAQYLVTAGTEEQKRAWLPRLASGELVAAIAITEPGAGSDLGGIASRAVREGAQYRLAGSKTFVTNGLHAGLVLLLVLAGPDRQPSLLVLETDRTPGFRRGPALDKVGMRGQDTAELFLDGAVVPAGNLLGGREGLAMAQLAPMMNRERLFIAVAAVAAMEAALAQTVDYTRHRTAFGRKLIRFQNTRFTLAECAAEAAASRALLDRSVQRYLAGELDTAGAATVKLWTTERLCRVVDACMQLFGGYGYTTEYPIARAWADARVRRIFGGTSEIMKHIIAGGL</sequence>
<keyword evidence="6 10" id="KW-0560">Oxidoreductase</keyword>
<proteinExistence type="inferred from homology"/>
<dbReference type="InterPro" id="IPR050741">
    <property type="entry name" value="Acyl-CoA_dehydrogenase"/>
</dbReference>
<dbReference type="FunFam" id="1.20.140.10:FF:000001">
    <property type="entry name" value="Acyl-CoA dehydrogenase"/>
    <property type="match status" value="1"/>
</dbReference>
<evidence type="ECO:0000256" key="9">
    <source>
        <dbReference type="ARBA" id="ARBA00042660"/>
    </source>
</evidence>
<evidence type="ECO:0000313" key="15">
    <source>
        <dbReference type="Proteomes" id="UP000256269"/>
    </source>
</evidence>
<dbReference type="InterPro" id="IPR037069">
    <property type="entry name" value="AcylCoA_DH/ox_N_sf"/>
</dbReference>
<dbReference type="RefSeq" id="WP_116175241.1">
    <property type="nucleotide sequence ID" value="NZ_CP144375.1"/>
</dbReference>
<dbReference type="PROSITE" id="PS00072">
    <property type="entry name" value="ACYL_COA_DH_1"/>
    <property type="match status" value="1"/>
</dbReference>
<evidence type="ECO:0000256" key="6">
    <source>
        <dbReference type="ARBA" id="ARBA00023002"/>
    </source>
</evidence>
<keyword evidence="5 10" id="KW-0274">FAD</keyword>
<protein>
    <recommendedName>
        <fullName evidence="8">Acyl-[acyl-carrier-protein] dehydrogenase MbtN</fullName>
    </recommendedName>
    <alternativeName>
        <fullName evidence="9">Mycobactin synthase protein N</fullName>
    </alternativeName>
</protein>
<comment type="function">
    <text evidence="7">Catalyzes the dehydrogenation at the alpha-beta position of ACP-bound acyl chains. This results in the introduction of a double bond in the lipidic chain, which is further transferred to the epsilon-amino group of lysine residue in the mycobactin core by MbtK.</text>
</comment>
<evidence type="ECO:0000259" key="11">
    <source>
        <dbReference type="Pfam" id="PF00441"/>
    </source>
</evidence>
<gene>
    <name evidence="14" type="ORF">BCF44_105339</name>
</gene>
<dbReference type="Pfam" id="PF02771">
    <property type="entry name" value="Acyl-CoA_dh_N"/>
    <property type="match status" value="1"/>
</dbReference>
<dbReference type="InterPro" id="IPR046373">
    <property type="entry name" value="Acyl-CoA_Oxase/DH_mid-dom_sf"/>
</dbReference>
<dbReference type="GO" id="GO:0005737">
    <property type="term" value="C:cytoplasm"/>
    <property type="evidence" value="ECO:0007669"/>
    <property type="project" value="TreeGrafter"/>
</dbReference>
<evidence type="ECO:0000256" key="10">
    <source>
        <dbReference type="RuleBase" id="RU362125"/>
    </source>
</evidence>
<comment type="cofactor">
    <cofactor evidence="1 10">
        <name>FAD</name>
        <dbReference type="ChEBI" id="CHEBI:57692"/>
    </cofactor>
</comment>
<feature type="domain" description="Acyl-CoA dehydrogenase/oxidase N-terminal" evidence="13">
    <location>
        <begin position="13"/>
        <end position="122"/>
    </location>
</feature>
<evidence type="ECO:0000313" key="14">
    <source>
        <dbReference type="EMBL" id="REH48480.1"/>
    </source>
</evidence>
<feature type="domain" description="Acyl-CoA dehydrogenase/oxidase C-terminal" evidence="11">
    <location>
        <begin position="233"/>
        <end position="378"/>
    </location>
</feature>
<evidence type="ECO:0000259" key="13">
    <source>
        <dbReference type="Pfam" id="PF02771"/>
    </source>
</evidence>
<dbReference type="Pfam" id="PF02770">
    <property type="entry name" value="Acyl-CoA_dh_M"/>
    <property type="match status" value="1"/>
</dbReference>
<reference evidence="14 15" key="1">
    <citation type="submission" date="2018-08" db="EMBL/GenBank/DDBJ databases">
        <title>Genomic Encyclopedia of Archaeal and Bacterial Type Strains, Phase II (KMG-II): from individual species to whole genera.</title>
        <authorList>
            <person name="Goeker M."/>
        </authorList>
    </citation>
    <scope>NUCLEOTIDE SEQUENCE [LARGE SCALE GENOMIC DNA]</scope>
    <source>
        <strain evidence="14 15">DSM 45791</strain>
    </source>
</reference>
<dbReference type="InterPro" id="IPR036250">
    <property type="entry name" value="AcylCo_DH-like_C"/>
</dbReference>
<dbReference type="EMBL" id="QUNO01000005">
    <property type="protein sequence ID" value="REH48480.1"/>
    <property type="molecule type" value="Genomic_DNA"/>
</dbReference>
<comment type="similarity">
    <text evidence="3 10">Belongs to the acyl-CoA dehydrogenase family.</text>
</comment>
<dbReference type="GO" id="GO:0033539">
    <property type="term" value="P:fatty acid beta-oxidation using acyl-CoA dehydrogenase"/>
    <property type="evidence" value="ECO:0007669"/>
    <property type="project" value="TreeGrafter"/>
</dbReference>